<proteinExistence type="predicted"/>
<evidence type="ECO:0000259" key="1">
    <source>
        <dbReference type="Pfam" id="PF24801"/>
    </source>
</evidence>
<dbReference type="Proteomes" id="UP000594435">
    <property type="component" value="Chromosome 1"/>
</dbReference>
<evidence type="ECO:0000313" key="3">
    <source>
        <dbReference type="Proteomes" id="UP000594435"/>
    </source>
</evidence>
<dbReference type="Pfam" id="PF24801">
    <property type="entry name" value="FNIII-A_GpJ"/>
    <property type="match status" value="1"/>
</dbReference>
<organism evidence="2 3">
    <name type="scientific">Vibrio navarrensis</name>
    <dbReference type="NCBI Taxonomy" id="29495"/>
    <lineage>
        <taxon>Bacteria</taxon>
        <taxon>Pseudomonadati</taxon>
        <taxon>Pseudomonadota</taxon>
        <taxon>Gammaproteobacteria</taxon>
        <taxon>Vibrionales</taxon>
        <taxon>Vibrionaceae</taxon>
        <taxon>Vibrio</taxon>
    </lineage>
</organism>
<protein>
    <recommendedName>
        <fullName evidence="1">Tip attachment protein J HDII-ins2 domain-containing protein</fullName>
    </recommendedName>
</protein>
<accession>A0AAJ4IDK5</accession>
<name>A0AAJ4IDK5_9VIBR</name>
<dbReference type="NCBIfam" id="NF040662">
    <property type="entry name" value="attach_TipJ_rel"/>
    <property type="match status" value="1"/>
</dbReference>
<sequence>MSMLVVYPNKLDRTKREFCPVQAGQTLNAWMANNIKGYYVSPTPPFSYFVNGQQKTSEDWFEYRWQNGDLIELFAEPKDPVTAVMAVIAVVAAGMAIYAMNQIPDNFQKTSPEGSPIYDANAQGNRPRLMGIIPELFGRHKTYPDIISEPQWYFSDDDEFMMLMTAVSVGEVELSGDNIYIGDTPISKYGADIDFHVFPPGTDVTGHPAHQNVYTSREVGATASTAGIELEGAVNSVEAQITRLSGKNITLLTEIDGFMSEFWPDEWEENSIIVLSGTPGAKTVSAGEENGGFRGYYATSPIEFWSTHEALHDCRYGDYIRYPISYTESQNGAAQIEYATGYISDTYVVTENDVEYYAVRIKDGNGMNIPNSAVPVETRQLPLQFLGKDDGRYKISEKRKTSATVEKLFPSASEMAFPGFTNTGDLTQVRVTVEQSLPGKPAGPHYACPISEVTDQISVDIKFPDGIGYMNDNGSVSSREIRLMIEWRGEGESEWNQVPFKRSGATRDQMGNTITINLGRKVRPEVRVYRVTGDSKDSRSFDRIEYKRLKSRLEANTRYDDFTTMAVRIRGSNTLSRNAENRLGVVPVRKLPIPDGFGGWTSENYATRDIAPAVRYIICDSGLSDVHIGQHELLRLHDVWKVRGDTFDAVFTDDSTLFEVLKKVLAVGYAEPTLNYGQIVPVRDEPRTVFDYQYQPDNMLGKGLERSGKFFDEEEPDGIEVEYFSTETWKPETILCLLPDDLGNKPEKVRAFGVTDATRAWRFGMRIRRKKRYRRFQYSFQTEMDAFNSNYLDYVALADDVPGYAQSGRMEGYDVSNGKTVVTLDAPLEWGEGVHHIALRKPNGRTSGPYVCDRGPNPYQVTINGSLDFKPVLDGSIEPPFWLFGEADSWCYPALIDDVAPQGTERCSVKAVNYDVRVYADDDNEPDENGYPKVA</sequence>
<feature type="domain" description="Tip attachment protein J HDII-ins2" evidence="1">
    <location>
        <begin position="454"/>
        <end position="547"/>
    </location>
</feature>
<dbReference type="InterPro" id="IPR055385">
    <property type="entry name" value="GpJ_HDII-ins2"/>
</dbReference>
<gene>
    <name evidence="2" type="ORF">I3X05_06800</name>
</gene>
<dbReference type="EMBL" id="CP065217">
    <property type="protein sequence ID" value="QPL54823.1"/>
    <property type="molecule type" value="Genomic_DNA"/>
</dbReference>
<dbReference type="RefSeq" id="WP_337971069.1">
    <property type="nucleotide sequence ID" value="NZ_CP065217.1"/>
</dbReference>
<evidence type="ECO:0000313" key="2">
    <source>
        <dbReference type="EMBL" id="QPL54823.1"/>
    </source>
</evidence>
<dbReference type="AlphaFoldDB" id="A0AAJ4IDK5"/>
<reference evidence="2 3" key="1">
    <citation type="submission" date="2020-11" db="EMBL/GenBank/DDBJ databases">
        <title>Complete and Circularized Genome Assembly of a human isolate of Vibrio navarrensis biotype pommerensis with MiSeq and MinION Sequence Data.</title>
        <authorList>
            <person name="Schwartz K."/>
            <person name="Borowiak M."/>
            <person name="Deneke C."/>
            <person name="Balau V."/>
            <person name="Metelmann C."/>
            <person name="Strauch E."/>
        </authorList>
    </citation>
    <scope>NUCLEOTIDE SEQUENCE [LARGE SCALE GENOMIC DNA]</scope>
    <source>
        <strain evidence="2 3">20-VB00237</strain>
    </source>
</reference>